<evidence type="ECO:0000256" key="2">
    <source>
        <dbReference type="ARBA" id="ARBA00022801"/>
    </source>
</evidence>
<keyword evidence="2" id="KW-0378">Hydrolase</keyword>
<reference evidence="10 11" key="2">
    <citation type="submission" date="2018-08" db="EMBL/GenBank/DDBJ databases">
        <authorList>
            <person name="Laetsch R D."/>
            <person name="Stevens L."/>
            <person name="Kumar S."/>
            <person name="Blaxter L. M."/>
        </authorList>
    </citation>
    <scope>NUCLEOTIDE SEQUENCE [LARGE SCALE GENOMIC DNA]</scope>
</reference>
<evidence type="ECO:0000256" key="4">
    <source>
        <dbReference type="ARBA" id="ARBA00025764"/>
    </source>
</evidence>
<evidence type="ECO:0000256" key="5">
    <source>
        <dbReference type="ARBA" id="ARBA00039802"/>
    </source>
</evidence>
<gene>
    <name evidence="10" type="ORF">NOO_LOCUS1939</name>
</gene>
<dbReference type="InterPro" id="IPR011146">
    <property type="entry name" value="HIT-like"/>
</dbReference>
<dbReference type="PROSITE" id="PS51084">
    <property type="entry name" value="HIT_2"/>
    <property type="match status" value="1"/>
</dbReference>
<dbReference type="Pfam" id="PF11969">
    <property type="entry name" value="DcpS_C"/>
    <property type="match status" value="1"/>
</dbReference>
<organism evidence="12">
    <name type="scientific">Onchocerca ochengi</name>
    <name type="common">Filarial nematode worm</name>
    <dbReference type="NCBI Taxonomy" id="42157"/>
    <lineage>
        <taxon>Eukaryota</taxon>
        <taxon>Metazoa</taxon>
        <taxon>Ecdysozoa</taxon>
        <taxon>Nematoda</taxon>
        <taxon>Chromadorea</taxon>
        <taxon>Rhabditida</taxon>
        <taxon>Spirurina</taxon>
        <taxon>Spiruromorpha</taxon>
        <taxon>Filarioidea</taxon>
        <taxon>Onchocercidae</taxon>
        <taxon>Onchocerca</taxon>
    </lineage>
</organism>
<dbReference type="GO" id="GO:0016787">
    <property type="term" value="F:hydrolase activity"/>
    <property type="evidence" value="ECO:0007669"/>
    <property type="project" value="UniProtKB-KW"/>
</dbReference>
<evidence type="ECO:0000256" key="6">
    <source>
        <dbReference type="ARBA" id="ARBA00042361"/>
    </source>
</evidence>
<dbReference type="PANTHER" id="PTHR12486">
    <property type="entry name" value="APRATAXIN-RELATED"/>
    <property type="match status" value="1"/>
</dbReference>
<evidence type="ECO:0000259" key="9">
    <source>
        <dbReference type="PROSITE" id="PS51084"/>
    </source>
</evidence>
<evidence type="ECO:0000256" key="1">
    <source>
        <dbReference type="ARBA" id="ARBA00022741"/>
    </source>
</evidence>
<evidence type="ECO:0000313" key="12">
    <source>
        <dbReference type="WBParaSite" id="nOo.2.0.1.t01939-RA"/>
    </source>
</evidence>
<evidence type="ECO:0000256" key="7">
    <source>
        <dbReference type="PROSITE-ProRule" id="PRU00464"/>
    </source>
</evidence>
<dbReference type="SUPFAM" id="SSF54197">
    <property type="entry name" value="HIT-like"/>
    <property type="match status" value="1"/>
</dbReference>
<dbReference type="EMBL" id="UYRW01000273">
    <property type="protein sequence ID" value="VDK65231.1"/>
    <property type="molecule type" value="Genomic_DNA"/>
</dbReference>
<keyword evidence="1" id="KW-0547">Nucleotide-binding</keyword>
<dbReference type="GO" id="GO:0000166">
    <property type="term" value="F:nucleotide binding"/>
    <property type="evidence" value="ECO:0007669"/>
    <property type="project" value="UniProtKB-KW"/>
</dbReference>
<evidence type="ECO:0000313" key="11">
    <source>
        <dbReference type="Proteomes" id="UP000271087"/>
    </source>
</evidence>
<feature type="region of interest" description="Disordered" evidence="8">
    <location>
        <begin position="150"/>
        <end position="182"/>
    </location>
</feature>
<feature type="compositionally biased region" description="Polar residues" evidence="8">
    <location>
        <begin position="151"/>
        <end position="164"/>
    </location>
</feature>
<protein>
    <recommendedName>
        <fullName evidence="5">Adenosine 5'-monophosphoramidase HINT3</fullName>
    </recommendedName>
    <alternativeName>
        <fullName evidence="6">Histidine triad nucleotide-binding protein 3</fullName>
    </alternativeName>
</protein>
<dbReference type="AlphaFoldDB" id="A0A182E1U7"/>
<feature type="domain" description="HIT" evidence="9">
    <location>
        <begin position="9"/>
        <end position="122"/>
    </location>
</feature>
<comment type="catalytic activity">
    <reaction evidence="3">
        <text>adenosine 5'-phosphoramidate + H2O = NH4(+) + AMP</text>
        <dbReference type="Rhea" id="RHEA:67916"/>
        <dbReference type="ChEBI" id="CHEBI:15377"/>
        <dbReference type="ChEBI" id="CHEBI:28938"/>
        <dbReference type="ChEBI" id="CHEBI:57890"/>
        <dbReference type="ChEBI" id="CHEBI:456215"/>
    </reaction>
</comment>
<dbReference type="Proteomes" id="UP000271087">
    <property type="component" value="Unassembled WGS sequence"/>
</dbReference>
<dbReference type="PANTHER" id="PTHR12486:SF5">
    <property type="entry name" value="ADENOSINE 5'-MONOPHOSPHORAMIDASE HINT3"/>
    <property type="match status" value="1"/>
</dbReference>
<evidence type="ECO:0000313" key="10">
    <source>
        <dbReference type="EMBL" id="VDK65231.1"/>
    </source>
</evidence>
<feature type="short sequence motif" description="Histidine triad motif" evidence="7">
    <location>
        <begin position="106"/>
        <end position="110"/>
    </location>
</feature>
<sequence>MATAVRGCVFCSIVHGQRDKHLKTSDNAVVIQDRSPHAPHHYLILSKLHINQASDLTAVDLPLVKEMDRLGRDYLCETLKERGEADTVEDLLRMGFHWSVFVTVRHLHMHLLYPTREMNFLYRAVIFRPGRFFRTARNIIDSLEKKRNTDGRVNSNKGMKSNLTAVDANDSDGSPVKNVPDT</sequence>
<dbReference type="InterPro" id="IPR036265">
    <property type="entry name" value="HIT-like_sf"/>
</dbReference>
<evidence type="ECO:0000256" key="3">
    <source>
        <dbReference type="ARBA" id="ARBA00024472"/>
    </source>
</evidence>
<reference evidence="12" key="1">
    <citation type="submission" date="2016-06" db="UniProtKB">
        <authorList>
            <consortium name="WormBaseParasite"/>
        </authorList>
    </citation>
    <scope>IDENTIFICATION</scope>
</reference>
<evidence type="ECO:0000256" key="8">
    <source>
        <dbReference type="SAM" id="MobiDB-lite"/>
    </source>
</evidence>
<accession>A0A182E1U7</accession>
<dbReference type="OrthoDB" id="1915375at2759"/>
<dbReference type="STRING" id="42157.A0A182E1U7"/>
<dbReference type="WBParaSite" id="nOo.2.0.1.t01939-RA">
    <property type="protein sequence ID" value="nOo.2.0.1.t01939-RA"/>
    <property type="gene ID" value="nOo.2.0.1.g01939"/>
</dbReference>
<comment type="similarity">
    <text evidence="4">Belongs to the HINT family.</text>
</comment>
<dbReference type="Gene3D" id="3.30.428.10">
    <property type="entry name" value="HIT-like"/>
    <property type="match status" value="1"/>
</dbReference>
<keyword evidence="11" id="KW-1185">Reference proteome</keyword>
<name>A0A182E1U7_ONCOC</name>
<proteinExistence type="inferred from homology"/>